<keyword evidence="1" id="KW-0812">Transmembrane</keyword>
<keyword evidence="1" id="KW-0472">Membrane</keyword>
<keyword evidence="2" id="KW-0732">Signal</keyword>
<dbReference type="AlphaFoldDB" id="A0A8J5K3C5"/>
<dbReference type="EMBL" id="JAHLQT010022185">
    <property type="protein sequence ID" value="KAG7166773.1"/>
    <property type="molecule type" value="Genomic_DNA"/>
</dbReference>
<gene>
    <name evidence="3" type="ORF">Hamer_G010434</name>
</gene>
<protein>
    <submittedName>
        <fullName evidence="3">Uncharacterized protein</fullName>
    </submittedName>
</protein>
<name>A0A8J5K3C5_HOMAM</name>
<keyword evidence="4" id="KW-1185">Reference proteome</keyword>
<feature type="transmembrane region" description="Helical" evidence="1">
    <location>
        <begin position="452"/>
        <end position="474"/>
    </location>
</feature>
<dbReference type="Proteomes" id="UP000747542">
    <property type="component" value="Unassembled WGS sequence"/>
</dbReference>
<accession>A0A8J5K3C5</accession>
<evidence type="ECO:0000256" key="2">
    <source>
        <dbReference type="SAM" id="SignalP"/>
    </source>
</evidence>
<keyword evidence="1" id="KW-1133">Transmembrane helix</keyword>
<reference evidence="3" key="1">
    <citation type="journal article" date="2021" name="Sci. Adv.">
        <title>The American lobster genome reveals insights on longevity, neural, and immune adaptations.</title>
        <authorList>
            <person name="Polinski J.M."/>
            <person name="Zimin A.V."/>
            <person name="Clark K.F."/>
            <person name="Kohn A.B."/>
            <person name="Sadowski N."/>
            <person name="Timp W."/>
            <person name="Ptitsyn A."/>
            <person name="Khanna P."/>
            <person name="Romanova D.Y."/>
            <person name="Williams P."/>
            <person name="Greenwood S.J."/>
            <person name="Moroz L.L."/>
            <person name="Walt D.R."/>
            <person name="Bodnar A.G."/>
        </authorList>
    </citation>
    <scope>NUCLEOTIDE SEQUENCE</scope>
    <source>
        <strain evidence="3">GMGI-L3</strain>
    </source>
</reference>
<comment type="caution">
    <text evidence="3">The sequence shown here is derived from an EMBL/GenBank/DDBJ whole genome shotgun (WGS) entry which is preliminary data.</text>
</comment>
<evidence type="ECO:0000256" key="1">
    <source>
        <dbReference type="SAM" id="Phobius"/>
    </source>
</evidence>
<proteinExistence type="predicted"/>
<organism evidence="3 4">
    <name type="scientific">Homarus americanus</name>
    <name type="common">American lobster</name>
    <dbReference type="NCBI Taxonomy" id="6706"/>
    <lineage>
        <taxon>Eukaryota</taxon>
        <taxon>Metazoa</taxon>
        <taxon>Ecdysozoa</taxon>
        <taxon>Arthropoda</taxon>
        <taxon>Crustacea</taxon>
        <taxon>Multicrustacea</taxon>
        <taxon>Malacostraca</taxon>
        <taxon>Eumalacostraca</taxon>
        <taxon>Eucarida</taxon>
        <taxon>Decapoda</taxon>
        <taxon>Pleocyemata</taxon>
        <taxon>Astacidea</taxon>
        <taxon>Nephropoidea</taxon>
        <taxon>Nephropidae</taxon>
        <taxon>Homarus</taxon>
    </lineage>
</organism>
<evidence type="ECO:0000313" key="4">
    <source>
        <dbReference type="Proteomes" id="UP000747542"/>
    </source>
</evidence>
<feature type="chain" id="PRO_5035230730" evidence="2">
    <location>
        <begin position="28"/>
        <end position="574"/>
    </location>
</feature>
<sequence>MPVDMKGCGRTMMIWAVVGLLGGVVVAEELTCGRGCHCWTEVTSLKREYHVICNETTGRYTCNLPVSLTDDYEDGLSCIQNWLRDGLLVLTTETGWDGLSSLELEVTLTETIFPGEKKSLLEMTSIRLELSTKAVDSEANVTEGLGDREARVTAGFFGKWREYYHCALYIRGGRLFLPEVVDSSLGFQLSDRTAGLSLVNVALDVLPGGLFSGKRAKLQIFRSSVGRIAAGLLRGVNELQYMEIQTSTVGVFEGPLGTTQLQIGQAQHPLYVYNTTIGILLKGAFRIGFPRRENLVLKEVTIGVVSEGGFDVSGSASVELSNCRVADLRQHAFKLESQGKIAINSSWLNLRPGALSQFTCAFHANHIHSNNILLLPGNSAYDFPNTYDQQDDLELLNNDTLNFLARERLMEELGQALHSTCVKDNLPSWLPQLSSTGALPLKNNKRPLLLNGLYILVGVSVMAMLLVVLLACLLTRSRRRIVPTNSPVMVMSQLAEDPIYEDVPVPCSAPPPVPPPTTIPRSHCMDKMGACSARDNKDDLCAAKSSMDNFHVSRPLMKAQENNYMVMRSNDRKP</sequence>
<feature type="signal peptide" evidence="2">
    <location>
        <begin position="1"/>
        <end position="27"/>
    </location>
</feature>
<evidence type="ECO:0000313" key="3">
    <source>
        <dbReference type="EMBL" id="KAG7166773.1"/>
    </source>
</evidence>